<evidence type="ECO:0000313" key="4">
    <source>
        <dbReference type="EMBL" id="TXG72214.1"/>
    </source>
</evidence>
<evidence type="ECO:0000256" key="1">
    <source>
        <dbReference type="ARBA" id="ARBA00009995"/>
    </source>
</evidence>
<dbReference type="InterPro" id="IPR002213">
    <property type="entry name" value="UDP_glucos_trans"/>
</dbReference>
<dbReference type="Proteomes" id="UP000323000">
    <property type="component" value="Chromosome 1"/>
</dbReference>
<name>A0A5C7ITR5_9ROSI</name>
<accession>A0A5C7ITR5</accession>
<evidence type="ECO:0000256" key="3">
    <source>
        <dbReference type="ARBA" id="ARBA00022679"/>
    </source>
</evidence>
<dbReference type="PANTHER" id="PTHR11926">
    <property type="entry name" value="GLUCOSYL/GLUCURONOSYL TRANSFERASES"/>
    <property type="match status" value="1"/>
</dbReference>
<dbReference type="AlphaFoldDB" id="A0A5C7ITR5"/>
<organism evidence="4 5">
    <name type="scientific">Acer yangbiense</name>
    <dbReference type="NCBI Taxonomy" id="1000413"/>
    <lineage>
        <taxon>Eukaryota</taxon>
        <taxon>Viridiplantae</taxon>
        <taxon>Streptophyta</taxon>
        <taxon>Embryophyta</taxon>
        <taxon>Tracheophyta</taxon>
        <taxon>Spermatophyta</taxon>
        <taxon>Magnoliopsida</taxon>
        <taxon>eudicotyledons</taxon>
        <taxon>Gunneridae</taxon>
        <taxon>Pentapetalae</taxon>
        <taxon>rosids</taxon>
        <taxon>malvids</taxon>
        <taxon>Sapindales</taxon>
        <taxon>Sapindaceae</taxon>
        <taxon>Hippocastanoideae</taxon>
        <taxon>Acereae</taxon>
        <taxon>Acer</taxon>
    </lineage>
</organism>
<dbReference type="GO" id="GO:0080043">
    <property type="term" value="F:quercetin 3-O-glucosyltransferase activity"/>
    <property type="evidence" value="ECO:0007669"/>
    <property type="project" value="TreeGrafter"/>
</dbReference>
<proteinExistence type="inferred from homology"/>
<evidence type="ECO:0000256" key="2">
    <source>
        <dbReference type="ARBA" id="ARBA00022676"/>
    </source>
</evidence>
<comment type="caution">
    <text evidence="4">The sequence shown here is derived from an EMBL/GenBank/DDBJ whole genome shotgun (WGS) entry which is preliminary data.</text>
</comment>
<keyword evidence="5" id="KW-1185">Reference proteome</keyword>
<dbReference type="FunFam" id="3.40.50.2000:FF:000061">
    <property type="entry name" value="UDP-glycosyltransferase 83A1"/>
    <property type="match status" value="1"/>
</dbReference>
<dbReference type="Gene3D" id="3.40.50.2000">
    <property type="entry name" value="Glycogen Phosphorylase B"/>
    <property type="match status" value="2"/>
</dbReference>
<evidence type="ECO:0000313" key="5">
    <source>
        <dbReference type="Proteomes" id="UP000323000"/>
    </source>
</evidence>
<reference evidence="5" key="1">
    <citation type="journal article" date="2019" name="Gigascience">
        <title>De novo genome assembly of the endangered Acer yangbiense, a plant species with extremely small populations endemic to Yunnan Province, China.</title>
        <authorList>
            <person name="Yang J."/>
            <person name="Wariss H.M."/>
            <person name="Tao L."/>
            <person name="Zhang R."/>
            <person name="Yun Q."/>
            <person name="Hollingsworth P."/>
            <person name="Dao Z."/>
            <person name="Luo G."/>
            <person name="Guo H."/>
            <person name="Ma Y."/>
            <person name="Sun W."/>
        </authorList>
    </citation>
    <scope>NUCLEOTIDE SEQUENCE [LARGE SCALE GENOMIC DNA]</scope>
    <source>
        <strain evidence="5">cv. Malutang</strain>
    </source>
</reference>
<sequence length="484" mass="54525">MLLVNYCPSYEKAFHIGFLNVTRIEENNLQSKTEEHKMGNPHVLVVPYPAQGHVIPIMELSQSLVKHGIRITFVNTEHNHKRVMNSMAGKEDGTGDQVGLVSIPDGPKFQDNMDRLEQHIEQVYRFMPEKVKELIEQINASNSDKITCVVADNLLGWAMEIAAEKGIKRAAFSAAAATLLVLSSSIPKLIDQGITDNDGIPTKKQMFQLTPAIPAMNTAHFGWTCVGNEKVQKLLFGNMVRNNISMKLTDWVLCNSSYSLEPAAFDMDPKIRPVGPLLASNRFGDTTGNFWPEDSTCLKWLDQQQSQSVMYVAFGSTTSFDQTQFQELAMGLELCNRPFLWVVRPDAYPAGFQDRVGANGLIVSWAPQQKVLEHQSVACFVSHCGWNSTMEGVSNGIPFLCWPYFADQFHNKSYLCDVWKVGLVFNRDERGIITRDEIKAKVEQLLENYKYKANALNLKEKVMKSIKGGESYCNFMNFVDWVKS</sequence>
<dbReference type="SUPFAM" id="SSF53756">
    <property type="entry name" value="UDP-Glycosyltransferase/glycogen phosphorylase"/>
    <property type="match status" value="1"/>
</dbReference>
<protein>
    <submittedName>
        <fullName evidence="4">Uncharacterized protein</fullName>
    </submittedName>
</protein>
<gene>
    <name evidence="4" type="ORF">EZV62_000793</name>
</gene>
<keyword evidence="3" id="KW-0808">Transferase</keyword>
<dbReference type="CDD" id="cd03784">
    <property type="entry name" value="GT1_Gtf-like"/>
    <property type="match status" value="1"/>
</dbReference>
<keyword evidence="2" id="KW-0328">Glycosyltransferase</keyword>
<dbReference type="FunFam" id="3.40.50.2000:FF:000108">
    <property type="entry name" value="UDP-glycosyltransferase 83A1"/>
    <property type="match status" value="1"/>
</dbReference>
<dbReference type="PANTHER" id="PTHR11926:SF1412">
    <property type="entry name" value="UDP-GLYCOSYLTRANSFERASE 83A1-LIKE"/>
    <property type="match status" value="1"/>
</dbReference>
<dbReference type="EMBL" id="VAHF01000001">
    <property type="protein sequence ID" value="TXG72214.1"/>
    <property type="molecule type" value="Genomic_DNA"/>
</dbReference>
<dbReference type="GO" id="GO:0080044">
    <property type="term" value="F:quercetin 7-O-glucosyltransferase activity"/>
    <property type="evidence" value="ECO:0007669"/>
    <property type="project" value="TreeGrafter"/>
</dbReference>
<comment type="similarity">
    <text evidence="1">Belongs to the UDP-glycosyltransferase family.</text>
</comment>
<dbReference type="Pfam" id="PF00201">
    <property type="entry name" value="UDPGT"/>
    <property type="match status" value="1"/>
</dbReference>
<dbReference type="OrthoDB" id="5835829at2759"/>